<dbReference type="Gene3D" id="3.40.50.150">
    <property type="entry name" value="Vaccinia Virus protein VP39"/>
    <property type="match status" value="1"/>
</dbReference>
<evidence type="ECO:0000259" key="1">
    <source>
        <dbReference type="Pfam" id="PF07669"/>
    </source>
</evidence>
<dbReference type="GO" id="GO:0006304">
    <property type="term" value="P:DNA modification"/>
    <property type="evidence" value="ECO:0007669"/>
    <property type="project" value="InterPro"/>
</dbReference>
<gene>
    <name evidence="2" type="ORF">S03H2_34162</name>
</gene>
<feature type="non-terminal residue" evidence="2">
    <location>
        <position position="1"/>
    </location>
</feature>
<feature type="domain" description="Type II methyltransferase M.TaqI-like" evidence="1">
    <location>
        <begin position="2"/>
        <end position="72"/>
    </location>
</feature>
<dbReference type="Pfam" id="PF07669">
    <property type="entry name" value="Eco57I"/>
    <property type="match status" value="1"/>
</dbReference>
<protein>
    <recommendedName>
        <fullName evidence="1">Type II methyltransferase M.TaqI-like domain-containing protein</fullName>
    </recommendedName>
</protein>
<name>X1I7P7_9ZZZZ</name>
<proteinExistence type="predicted"/>
<sequence length="253" mass="29408">LKKNFDSAYRLYDLSVVFLEKSLKILKTGIGCLSFLTTNKFISAEYGLKIRELLLRITEIKEILNISSLPIFKNTAAYPIILSCKKNNNIKNTVVIKNYDNIADFKQLHSKNLIKFPQNIIHSLPSFIIPLNSDANLINFLYANFKPLSIAIKDLNILYRPFGFIKWAENFKYMNKNKVSDKDIILLGTGNVGKYFINFNKRIKIAKVDKEISYFTYQPAYKEVWSKLSSEKLVFREISKELTFVYDPEFLLI</sequence>
<dbReference type="SUPFAM" id="SSF53335">
    <property type="entry name" value="S-adenosyl-L-methionine-dependent methyltransferases"/>
    <property type="match status" value="1"/>
</dbReference>
<dbReference type="EMBL" id="BARU01020830">
    <property type="protein sequence ID" value="GAH53583.1"/>
    <property type="molecule type" value="Genomic_DNA"/>
</dbReference>
<evidence type="ECO:0000313" key="2">
    <source>
        <dbReference type="EMBL" id="GAH53583.1"/>
    </source>
</evidence>
<dbReference type="InterPro" id="IPR029063">
    <property type="entry name" value="SAM-dependent_MTases_sf"/>
</dbReference>
<reference evidence="2" key="1">
    <citation type="journal article" date="2014" name="Front. Microbiol.">
        <title>High frequency of phylogenetically diverse reductive dehalogenase-homologous genes in deep subseafloor sedimentary metagenomes.</title>
        <authorList>
            <person name="Kawai M."/>
            <person name="Futagami T."/>
            <person name="Toyoda A."/>
            <person name="Takaki Y."/>
            <person name="Nishi S."/>
            <person name="Hori S."/>
            <person name="Arai W."/>
            <person name="Tsubouchi T."/>
            <person name="Morono Y."/>
            <person name="Uchiyama I."/>
            <person name="Ito T."/>
            <person name="Fujiyama A."/>
            <person name="Inagaki F."/>
            <person name="Takami H."/>
        </authorList>
    </citation>
    <scope>NUCLEOTIDE SEQUENCE</scope>
    <source>
        <strain evidence="2">Expedition CK06-06</strain>
    </source>
</reference>
<comment type="caution">
    <text evidence="2">The sequence shown here is derived from an EMBL/GenBank/DDBJ whole genome shotgun (WGS) entry which is preliminary data.</text>
</comment>
<organism evidence="2">
    <name type="scientific">marine sediment metagenome</name>
    <dbReference type="NCBI Taxonomy" id="412755"/>
    <lineage>
        <taxon>unclassified sequences</taxon>
        <taxon>metagenomes</taxon>
        <taxon>ecological metagenomes</taxon>
    </lineage>
</organism>
<accession>X1I7P7</accession>
<dbReference type="InterPro" id="IPR011639">
    <property type="entry name" value="MethylTrfase_TaqI-like_dom"/>
</dbReference>
<dbReference type="AlphaFoldDB" id="X1I7P7"/>